<evidence type="ECO:0008006" key="4">
    <source>
        <dbReference type="Google" id="ProtNLM"/>
    </source>
</evidence>
<comment type="caution">
    <text evidence="2">The sequence shown here is derived from an EMBL/GenBank/DDBJ whole genome shotgun (WGS) entry which is preliminary data.</text>
</comment>
<reference evidence="2" key="1">
    <citation type="journal article" date="2023" name="bioRxiv">
        <title>Improved chromosome-level genome assembly for marigold (Tagetes erecta).</title>
        <authorList>
            <person name="Jiang F."/>
            <person name="Yuan L."/>
            <person name="Wang S."/>
            <person name="Wang H."/>
            <person name="Xu D."/>
            <person name="Wang A."/>
            <person name="Fan W."/>
        </authorList>
    </citation>
    <scope>NUCLEOTIDE SEQUENCE</scope>
    <source>
        <strain evidence="2">WSJ</strain>
        <tissue evidence="2">Leaf</tissue>
    </source>
</reference>
<accession>A0AAD8NUM4</accession>
<keyword evidence="3" id="KW-1185">Reference proteome</keyword>
<proteinExistence type="predicted"/>
<name>A0AAD8NUM4_TARER</name>
<dbReference type="AlphaFoldDB" id="A0AAD8NUM4"/>
<feature type="chain" id="PRO_5042175100" description="Secreted protein" evidence="1">
    <location>
        <begin position="22"/>
        <end position="82"/>
    </location>
</feature>
<dbReference type="Proteomes" id="UP001229421">
    <property type="component" value="Unassembled WGS sequence"/>
</dbReference>
<dbReference type="EMBL" id="JAUHHV010000006">
    <property type="protein sequence ID" value="KAK1421699.1"/>
    <property type="molecule type" value="Genomic_DNA"/>
</dbReference>
<feature type="signal peptide" evidence="1">
    <location>
        <begin position="1"/>
        <end position="21"/>
    </location>
</feature>
<evidence type="ECO:0000256" key="1">
    <source>
        <dbReference type="SAM" id="SignalP"/>
    </source>
</evidence>
<evidence type="ECO:0000313" key="2">
    <source>
        <dbReference type="EMBL" id="KAK1421699.1"/>
    </source>
</evidence>
<organism evidence="2 3">
    <name type="scientific">Tagetes erecta</name>
    <name type="common">African marigold</name>
    <dbReference type="NCBI Taxonomy" id="13708"/>
    <lineage>
        <taxon>Eukaryota</taxon>
        <taxon>Viridiplantae</taxon>
        <taxon>Streptophyta</taxon>
        <taxon>Embryophyta</taxon>
        <taxon>Tracheophyta</taxon>
        <taxon>Spermatophyta</taxon>
        <taxon>Magnoliopsida</taxon>
        <taxon>eudicotyledons</taxon>
        <taxon>Gunneridae</taxon>
        <taxon>Pentapetalae</taxon>
        <taxon>asterids</taxon>
        <taxon>campanulids</taxon>
        <taxon>Asterales</taxon>
        <taxon>Asteraceae</taxon>
        <taxon>Asteroideae</taxon>
        <taxon>Heliantheae alliance</taxon>
        <taxon>Tageteae</taxon>
        <taxon>Tagetes</taxon>
    </lineage>
</organism>
<keyword evidence="1" id="KW-0732">Signal</keyword>
<gene>
    <name evidence="2" type="ORF">QVD17_24248</name>
</gene>
<evidence type="ECO:0000313" key="3">
    <source>
        <dbReference type="Proteomes" id="UP001229421"/>
    </source>
</evidence>
<protein>
    <recommendedName>
        <fullName evidence="4">Secreted protein</fullName>
    </recommendedName>
</protein>
<sequence>MWWWWLAQIWCAGERRRDAAGGDVVAVGGGGVVVIGGCEQLRLKINVLRSTSPPPLIREQDVGEQVLSGRNGCGNIVELRCD</sequence>